<gene>
    <name evidence="10" type="ORF">HKN21_17950</name>
</gene>
<dbReference type="Pfam" id="PF02687">
    <property type="entry name" value="FtsX"/>
    <property type="match status" value="1"/>
</dbReference>
<keyword evidence="4 7" id="KW-1133">Transmembrane helix</keyword>
<evidence type="ECO:0000256" key="1">
    <source>
        <dbReference type="ARBA" id="ARBA00004651"/>
    </source>
</evidence>
<feature type="domain" description="MacB-like periplasmic core" evidence="9">
    <location>
        <begin position="1"/>
        <end position="221"/>
    </location>
</feature>
<dbReference type="InterPro" id="IPR025857">
    <property type="entry name" value="MacB_PCD"/>
</dbReference>
<feature type="transmembrane region" description="Helical" evidence="7">
    <location>
        <begin position="345"/>
        <end position="365"/>
    </location>
</feature>
<dbReference type="GO" id="GO:0022857">
    <property type="term" value="F:transmembrane transporter activity"/>
    <property type="evidence" value="ECO:0007669"/>
    <property type="project" value="TreeGrafter"/>
</dbReference>
<evidence type="ECO:0000256" key="2">
    <source>
        <dbReference type="ARBA" id="ARBA00022475"/>
    </source>
</evidence>
<feature type="non-terminal residue" evidence="10">
    <location>
        <position position="1"/>
    </location>
</feature>
<evidence type="ECO:0000256" key="6">
    <source>
        <dbReference type="ARBA" id="ARBA00038076"/>
    </source>
</evidence>
<dbReference type="PANTHER" id="PTHR30572:SF4">
    <property type="entry name" value="ABC TRANSPORTER PERMEASE YTRF"/>
    <property type="match status" value="1"/>
</dbReference>
<evidence type="ECO:0000259" key="9">
    <source>
        <dbReference type="Pfam" id="PF12704"/>
    </source>
</evidence>
<evidence type="ECO:0000313" key="11">
    <source>
        <dbReference type="Proteomes" id="UP000547674"/>
    </source>
</evidence>
<evidence type="ECO:0000256" key="7">
    <source>
        <dbReference type="SAM" id="Phobius"/>
    </source>
</evidence>
<evidence type="ECO:0000256" key="3">
    <source>
        <dbReference type="ARBA" id="ARBA00022692"/>
    </source>
</evidence>
<reference evidence="10 11" key="1">
    <citation type="submission" date="2020-03" db="EMBL/GenBank/DDBJ databases">
        <title>Metabolic flexibility allows generalist bacteria to become dominant in a frequently disturbed ecosystem.</title>
        <authorList>
            <person name="Chen Y.-J."/>
            <person name="Leung P.M."/>
            <person name="Bay S.K."/>
            <person name="Hugenholtz P."/>
            <person name="Kessler A.J."/>
            <person name="Shelley G."/>
            <person name="Waite D.W."/>
            <person name="Cook P.L."/>
            <person name="Greening C."/>
        </authorList>
    </citation>
    <scope>NUCLEOTIDE SEQUENCE [LARGE SCALE GENOMIC DNA]</scope>
    <source>
        <strain evidence="10">SS_bin_28</strain>
    </source>
</reference>
<evidence type="ECO:0000259" key="8">
    <source>
        <dbReference type="Pfam" id="PF02687"/>
    </source>
</evidence>
<evidence type="ECO:0000256" key="4">
    <source>
        <dbReference type="ARBA" id="ARBA00022989"/>
    </source>
</evidence>
<organism evidence="10 11">
    <name type="scientific">Eiseniibacteriota bacterium</name>
    <dbReference type="NCBI Taxonomy" id="2212470"/>
    <lineage>
        <taxon>Bacteria</taxon>
        <taxon>Candidatus Eiseniibacteriota</taxon>
    </lineage>
</organism>
<dbReference type="EMBL" id="JABDJR010000715">
    <property type="protein sequence ID" value="NNF08651.1"/>
    <property type="molecule type" value="Genomic_DNA"/>
</dbReference>
<proteinExistence type="inferred from homology"/>
<comment type="caution">
    <text evidence="10">The sequence shown here is derived from an EMBL/GenBank/DDBJ whole genome shotgun (WGS) entry which is preliminary data.</text>
</comment>
<feature type="transmembrane region" description="Helical" evidence="7">
    <location>
        <begin position="255"/>
        <end position="283"/>
    </location>
</feature>
<accession>A0A7Y2EBA5</accession>
<dbReference type="GO" id="GO:0005886">
    <property type="term" value="C:plasma membrane"/>
    <property type="evidence" value="ECO:0007669"/>
    <property type="project" value="UniProtKB-SubCell"/>
</dbReference>
<comment type="similarity">
    <text evidence="6">Belongs to the ABC-4 integral membrane protein family.</text>
</comment>
<sequence length="382" mass="41815">LGIVIGITSVVAMVSLVGGLNRSLVNQLASLGSDTISVDRFDTLVQMGNLPDSLRNRPHFDEEDAIGIRQSAPAVAAVTIRKDSRERLRYRGEESRRTSIRGIDAYHLFVRGFAISEGRDFTELEYRSGARGAIIGSEIAEELFAGFDPIGEVLTIRNQRFEVIGILEERGNFLGQSLDNQVLIPLATLERYFVGPRAPIQIDIKPMSPDLVPAAREQITESLRRTRELRPQDPNNFALNTQENLLNLYRQITGAFFMVVVAIASVALLVGGIGVMNIMLVSVTERTREIGIRKALGAQKRQILSQFLVEATVLTAAGGIIGILFGVLIGILIDRLTPLPAYVPLWAYVAAVSVSAGVGLFFGIWPAVRAAKLHPVDALRYE</sequence>
<name>A0A7Y2EBA5_UNCEI</name>
<comment type="subcellular location">
    <subcellularLocation>
        <location evidence="1">Cell membrane</location>
        <topology evidence="1">Multi-pass membrane protein</topology>
    </subcellularLocation>
</comment>
<keyword evidence="2" id="KW-1003">Cell membrane</keyword>
<feature type="transmembrane region" description="Helical" evidence="7">
    <location>
        <begin position="304"/>
        <end position="333"/>
    </location>
</feature>
<keyword evidence="5 7" id="KW-0472">Membrane</keyword>
<dbReference type="InterPro" id="IPR050250">
    <property type="entry name" value="Macrolide_Exporter_MacB"/>
</dbReference>
<dbReference type="InterPro" id="IPR003838">
    <property type="entry name" value="ABC3_permease_C"/>
</dbReference>
<evidence type="ECO:0000256" key="5">
    <source>
        <dbReference type="ARBA" id="ARBA00023136"/>
    </source>
</evidence>
<dbReference type="Pfam" id="PF12704">
    <property type="entry name" value="MacB_PCD"/>
    <property type="match status" value="1"/>
</dbReference>
<protein>
    <submittedName>
        <fullName evidence="10">ABC transporter permease</fullName>
    </submittedName>
</protein>
<dbReference type="Proteomes" id="UP000547674">
    <property type="component" value="Unassembled WGS sequence"/>
</dbReference>
<feature type="domain" description="ABC3 transporter permease C-terminal" evidence="8">
    <location>
        <begin position="262"/>
        <end position="375"/>
    </location>
</feature>
<dbReference type="PANTHER" id="PTHR30572">
    <property type="entry name" value="MEMBRANE COMPONENT OF TRANSPORTER-RELATED"/>
    <property type="match status" value="1"/>
</dbReference>
<keyword evidence="3 7" id="KW-0812">Transmembrane</keyword>
<evidence type="ECO:0000313" key="10">
    <source>
        <dbReference type="EMBL" id="NNF08651.1"/>
    </source>
</evidence>
<dbReference type="AlphaFoldDB" id="A0A7Y2EBA5"/>